<keyword evidence="2" id="KW-1133">Transmembrane helix</keyword>
<sequence>MFSTLNFWLSAIIFLEANQPDSNCFTIANFYPKRRCVDGNGNFFCGLDNTVDAKLDPAALVAFIRACVGVSDQYRSQLNCFNDKDFVNVVSTLEISLGLENDVKRFEFYINEDNLFCYSYETDFQESHEVSACVSSQYLANNLMNWLHSLEKLNEGRYNTNECKVKPTPTKPSIPDTENQKYKFPRFSISIEHIVVLAFYIPLIVTAFLCFQKVFLLHFGPNLQEGDRKRNPVLQPTKYQLSTFKRLQRMKRFAANRCNTCYREFVFILQIIPVILSSISKEVVIIVFAIGNFFIGSGLLYEVANTAPLSSDEKTKELYLWKQIKKGATIKMLARFPRGKKKKKMKVKIFRKSEGSVKVDGSPQEDHSTRHNSNTTVGESSFEILTTEDFASSNLSQTTLSHCDVSSAASSRNLFRKRDNVKLDESLCIVSCSSFGSSPYSILQLSESNDDIAQDDVKICYDQLSLSSLEGNITSSNSASPELSLKYKSSGKCENRNDDPHFVHFSPPDLQEVGDVVEDSNVKILWRKSDHNMWSASYNSQTSDVNRSTNWFTDVERHLPVSKFSSSKTGNGTAIWPYQNNERMYNWPTSSQVVKETQFQQRSECSWVGKSMSEEKDSGNMWPIREETLALLSSRKSLQTSASSFNFDDSRFNSVSVKTSPNFEVKYGTGPFANLASNLSSENVLCDFTHLLKNQDQTNKPKTTDSSENLSINISDGFTPPRTLKNLNLRLKPPEPVDGISTHTVARSDEFNDDVKSKTNASKYPEMLEIHHDIWNLFQQQRDEIDKMRVKAQRDAVIIEEHKQVLQEVKRHHAEKSEEIQKQIVGRLQQQQDVEIARRDRILERDVKRLLHLHRVRNDAITREFKLRMHMQWKPFEIN</sequence>
<feature type="region of interest" description="Disordered" evidence="1">
    <location>
        <begin position="355"/>
        <end position="378"/>
    </location>
</feature>
<gene>
    <name evidence="4" type="ORF">CVLEPA_LOCUS26062</name>
</gene>
<feature type="compositionally biased region" description="Polar residues" evidence="1">
    <location>
        <begin position="696"/>
        <end position="716"/>
    </location>
</feature>
<keyword evidence="5" id="KW-1185">Reference proteome</keyword>
<evidence type="ECO:0000256" key="1">
    <source>
        <dbReference type="SAM" id="MobiDB-lite"/>
    </source>
</evidence>
<feature type="region of interest" description="Disordered" evidence="1">
    <location>
        <begin position="696"/>
        <end position="717"/>
    </location>
</feature>
<protein>
    <submittedName>
        <fullName evidence="4">Uncharacterized protein</fullName>
    </submittedName>
</protein>
<name>A0ABP0GPY7_CLALP</name>
<feature type="transmembrane region" description="Helical" evidence="2">
    <location>
        <begin position="194"/>
        <end position="220"/>
    </location>
</feature>
<dbReference type="Proteomes" id="UP001642483">
    <property type="component" value="Unassembled WGS sequence"/>
</dbReference>
<feature type="signal peptide" evidence="3">
    <location>
        <begin position="1"/>
        <end position="17"/>
    </location>
</feature>
<keyword evidence="2" id="KW-0812">Transmembrane</keyword>
<evidence type="ECO:0000313" key="5">
    <source>
        <dbReference type="Proteomes" id="UP001642483"/>
    </source>
</evidence>
<evidence type="ECO:0000256" key="3">
    <source>
        <dbReference type="SAM" id="SignalP"/>
    </source>
</evidence>
<evidence type="ECO:0000256" key="2">
    <source>
        <dbReference type="SAM" id="Phobius"/>
    </source>
</evidence>
<feature type="chain" id="PRO_5047321930" evidence="3">
    <location>
        <begin position="18"/>
        <end position="879"/>
    </location>
</feature>
<evidence type="ECO:0000313" key="4">
    <source>
        <dbReference type="EMBL" id="CAK8692824.1"/>
    </source>
</evidence>
<organism evidence="4 5">
    <name type="scientific">Clavelina lepadiformis</name>
    <name type="common">Light-bulb sea squirt</name>
    <name type="synonym">Ascidia lepadiformis</name>
    <dbReference type="NCBI Taxonomy" id="159417"/>
    <lineage>
        <taxon>Eukaryota</taxon>
        <taxon>Metazoa</taxon>
        <taxon>Chordata</taxon>
        <taxon>Tunicata</taxon>
        <taxon>Ascidiacea</taxon>
        <taxon>Aplousobranchia</taxon>
        <taxon>Clavelinidae</taxon>
        <taxon>Clavelina</taxon>
    </lineage>
</organism>
<dbReference type="EMBL" id="CAWYQH010000130">
    <property type="protein sequence ID" value="CAK8692824.1"/>
    <property type="molecule type" value="Genomic_DNA"/>
</dbReference>
<keyword evidence="2" id="KW-0472">Membrane</keyword>
<comment type="caution">
    <text evidence="4">The sequence shown here is derived from an EMBL/GenBank/DDBJ whole genome shotgun (WGS) entry which is preliminary data.</text>
</comment>
<reference evidence="4 5" key="1">
    <citation type="submission" date="2024-02" db="EMBL/GenBank/DDBJ databases">
        <authorList>
            <person name="Daric V."/>
            <person name="Darras S."/>
        </authorList>
    </citation>
    <scope>NUCLEOTIDE SEQUENCE [LARGE SCALE GENOMIC DNA]</scope>
</reference>
<accession>A0ABP0GPY7</accession>
<keyword evidence="3" id="KW-0732">Signal</keyword>
<proteinExistence type="predicted"/>